<dbReference type="AlphaFoldDB" id="A0AAP8GUL1"/>
<dbReference type="EMBL" id="MKZQ01000046">
    <property type="protein sequence ID" value="PJN69446.1"/>
    <property type="molecule type" value="Genomic_DNA"/>
</dbReference>
<accession>A0AAP8GUL1</accession>
<comment type="caution">
    <text evidence="1">The sequence shown here is derived from an EMBL/GenBank/DDBJ whole genome shotgun (WGS) entry which is preliminary data.</text>
</comment>
<protein>
    <submittedName>
        <fullName evidence="1">Uncharacterized protein</fullName>
    </submittedName>
</protein>
<gene>
    <name evidence="1" type="ORF">BACWE_37240</name>
</gene>
<name>A0AAP8GUL1_BACMY</name>
<dbReference type="Proteomes" id="UP000236165">
    <property type="component" value="Unassembled WGS sequence"/>
</dbReference>
<sequence length="168" mass="19403">MGLDFKEVEVVTHDSAVNDHLMIYSVDDSIRKQVVSSIISQTNKDYFESVTLVDTSEYGFVQYKENVTHYIVAENDVNTHLKQWMETIRERSNELAQARQEGREIPTFANVEELNRLVYIDDGAAAILIDSSRAVDIYFIFDGHHEYMDRNRDALPMKMRSKLTTASM</sequence>
<evidence type="ECO:0000313" key="2">
    <source>
        <dbReference type="Proteomes" id="UP000236165"/>
    </source>
</evidence>
<organism evidence="1 2">
    <name type="scientific">Bacillus mycoides</name>
    <dbReference type="NCBI Taxonomy" id="1405"/>
    <lineage>
        <taxon>Bacteria</taxon>
        <taxon>Bacillati</taxon>
        <taxon>Bacillota</taxon>
        <taxon>Bacilli</taxon>
        <taxon>Bacillales</taxon>
        <taxon>Bacillaceae</taxon>
        <taxon>Bacillus</taxon>
        <taxon>Bacillus cereus group</taxon>
    </lineage>
</organism>
<proteinExistence type="predicted"/>
<evidence type="ECO:0000313" key="1">
    <source>
        <dbReference type="EMBL" id="PJN69446.1"/>
    </source>
</evidence>
<reference evidence="1 2" key="1">
    <citation type="submission" date="2016-10" db="EMBL/GenBank/DDBJ databases">
        <title>Genome Sequence of Bacillus weihenstephanensis GM6LP.</title>
        <authorList>
            <person name="Poehlein A."/>
            <person name="Wemheuer F."/>
            <person name="Hollensteiner J."/>
            <person name="Wemheuer B."/>
        </authorList>
    </citation>
    <scope>NUCLEOTIDE SEQUENCE [LARGE SCALE GENOMIC DNA]</scope>
    <source>
        <strain evidence="1 2">GM6LP</strain>
    </source>
</reference>